<dbReference type="AlphaFoldDB" id="A0A6J8CW10"/>
<proteinExistence type="predicted"/>
<dbReference type="Proteomes" id="UP000507470">
    <property type="component" value="Unassembled WGS sequence"/>
</dbReference>
<organism evidence="1 2">
    <name type="scientific">Mytilus coruscus</name>
    <name type="common">Sea mussel</name>
    <dbReference type="NCBI Taxonomy" id="42192"/>
    <lineage>
        <taxon>Eukaryota</taxon>
        <taxon>Metazoa</taxon>
        <taxon>Spiralia</taxon>
        <taxon>Lophotrochozoa</taxon>
        <taxon>Mollusca</taxon>
        <taxon>Bivalvia</taxon>
        <taxon>Autobranchia</taxon>
        <taxon>Pteriomorphia</taxon>
        <taxon>Mytilida</taxon>
        <taxon>Mytiloidea</taxon>
        <taxon>Mytilidae</taxon>
        <taxon>Mytilinae</taxon>
        <taxon>Mytilus</taxon>
    </lineage>
</organism>
<accession>A0A6J8CW10</accession>
<evidence type="ECO:0000313" key="1">
    <source>
        <dbReference type="EMBL" id="CAC5399851.1"/>
    </source>
</evidence>
<keyword evidence="2" id="KW-1185">Reference proteome</keyword>
<dbReference type="EMBL" id="CACVKT020006109">
    <property type="protein sequence ID" value="CAC5399851.1"/>
    <property type="molecule type" value="Genomic_DNA"/>
</dbReference>
<sequence length="194" mass="22672">MSSENSLKIQVSDGIPLGTTISQEIKEKIWSDEFIDINSLASSYVEDPFSLFISNRKFSLYNTSRSNKRPMSIEQWTSAFFVFSDIYIEKCPEEARHLLQYGHNIREMYDLYGNETWRICDEKFRRLRETIKLPWGKLIDELYNQPILVIPKTRIFVPNQQDKTKLFKTKAIHNTTAKTCIQTVSKPASCLTED</sequence>
<protein>
    <submittedName>
        <fullName evidence="1">Uncharacterized protein</fullName>
    </submittedName>
</protein>
<dbReference type="OrthoDB" id="6145309at2759"/>
<gene>
    <name evidence="1" type="ORF">MCOR_34083</name>
</gene>
<dbReference type="PANTHER" id="PTHR35558:SF1">
    <property type="entry name" value="ENDONUCLEASE_EXONUCLEASE_PHOSPHATASE DOMAIN-CONTAINING PROTEIN"/>
    <property type="match status" value="1"/>
</dbReference>
<name>A0A6J8CW10_MYTCO</name>
<reference evidence="1 2" key="1">
    <citation type="submission" date="2020-06" db="EMBL/GenBank/DDBJ databases">
        <authorList>
            <person name="Li R."/>
            <person name="Bekaert M."/>
        </authorList>
    </citation>
    <scope>NUCLEOTIDE SEQUENCE [LARGE SCALE GENOMIC DNA]</scope>
    <source>
        <strain evidence="2">wild</strain>
    </source>
</reference>
<dbReference type="PANTHER" id="PTHR35558">
    <property type="entry name" value="SGNH_HYDRO DOMAIN-CONTAINING PROTEIN"/>
    <property type="match status" value="1"/>
</dbReference>
<evidence type="ECO:0000313" key="2">
    <source>
        <dbReference type="Proteomes" id="UP000507470"/>
    </source>
</evidence>